<keyword evidence="1" id="KW-0472">Membrane</keyword>
<dbReference type="EMBL" id="NKXS01009189">
    <property type="protein sequence ID" value="PIM97733.1"/>
    <property type="molecule type" value="Genomic_DNA"/>
</dbReference>
<evidence type="ECO:0000313" key="3">
    <source>
        <dbReference type="Proteomes" id="UP000231279"/>
    </source>
</evidence>
<sequence>MTNIEPGPATIYYLKFAVRLYKRSKLGFSILYLAASNHFGMLSIYFCLPQFLFSNFCCEFEIAHSSSGNSFSQ</sequence>
<keyword evidence="1" id="KW-1133">Transmembrane helix</keyword>
<accession>A0A2G9FXG0</accession>
<proteinExistence type="predicted"/>
<organism evidence="2 3">
    <name type="scientific">Handroanthus impetiginosus</name>
    <dbReference type="NCBI Taxonomy" id="429701"/>
    <lineage>
        <taxon>Eukaryota</taxon>
        <taxon>Viridiplantae</taxon>
        <taxon>Streptophyta</taxon>
        <taxon>Embryophyta</taxon>
        <taxon>Tracheophyta</taxon>
        <taxon>Spermatophyta</taxon>
        <taxon>Magnoliopsida</taxon>
        <taxon>eudicotyledons</taxon>
        <taxon>Gunneridae</taxon>
        <taxon>Pentapetalae</taxon>
        <taxon>asterids</taxon>
        <taxon>lamiids</taxon>
        <taxon>Lamiales</taxon>
        <taxon>Bignoniaceae</taxon>
        <taxon>Crescentiina</taxon>
        <taxon>Tabebuia alliance</taxon>
        <taxon>Handroanthus</taxon>
    </lineage>
</organism>
<dbReference type="Proteomes" id="UP000231279">
    <property type="component" value="Unassembled WGS sequence"/>
</dbReference>
<feature type="transmembrane region" description="Helical" evidence="1">
    <location>
        <begin position="26"/>
        <end position="46"/>
    </location>
</feature>
<reference evidence="3" key="1">
    <citation type="journal article" date="2018" name="Gigascience">
        <title>Genome assembly of the Pink Ipe (Handroanthus impetiginosus, Bignoniaceae), a highly valued, ecologically keystone Neotropical timber forest tree.</title>
        <authorList>
            <person name="Silva-Junior O.B."/>
            <person name="Grattapaglia D."/>
            <person name="Novaes E."/>
            <person name="Collevatti R.G."/>
        </authorList>
    </citation>
    <scope>NUCLEOTIDE SEQUENCE [LARGE SCALE GENOMIC DNA]</scope>
    <source>
        <strain evidence="3">cv. UFG-1</strain>
    </source>
</reference>
<dbReference type="AlphaFoldDB" id="A0A2G9FXG0"/>
<comment type="caution">
    <text evidence="2">The sequence shown here is derived from an EMBL/GenBank/DDBJ whole genome shotgun (WGS) entry which is preliminary data.</text>
</comment>
<name>A0A2G9FXG0_9LAMI</name>
<protein>
    <submittedName>
        <fullName evidence="2">Uncharacterized protein</fullName>
    </submittedName>
</protein>
<evidence type="ECO:0000313" key="2">
    <source>
        <dbReference type="EMBL" id="PIM97733.1"/>
    </source>
</evidence>
<keyword evidence="3" id="KW-1185">Reference proteome</keyword>
<keyword evidence="1" id="KW-0812">Transmembrane</keyword>
<evidence type="ECO:0000256" key="1">
    <source>
        <dbReference type="SAM" id="Phobius"/>
    </source>
</evidence>
<gene>
    <name evidence="2" type="ORF">CDL12_29794</name>
</gene>